<dbReference type="Proteomes" id="UP001056907">
    <property type="component" value="Chromosome"/>
</dbReference>
<protein>
    <submittedName>
        <fullName evidence="1">Uncharacterized protein</fullName>
    </submittedName>
</protein>
<name>A0ABD7TGL6_9PSED</name>
<reference evidence="1" key="2">
    <citation type="submission" date="2024-04" db="EMBL/GenBank/DDBJ databases">
        <authorList>
            <person name="Diaz M."/>
            <person name="Bach T."/>
            <person name="Gonzalez Anta G."/>
            <person name="Agaras B."/>
            <person name="Wibberg D."/>
            <person name="Noguera F."/>
            <person name="Canciani W."/>
            <person name="Ybarra T."/>
            <person name="Nunez M.L."/>
            <person name="Valverde C."/>
        </authorList>
    </citation>
    <scope>NUCLEOTIDE SEQUENCE</scope>
    <source>
        <strain evidence="1">1008</strain>
    </source>
</reference>
<organism evidence="1 2">
    <name type="scientific">Pseudomonas pergaminensis</name>
    <dbReference type="NCBI Taxonomy" id="2853159"/>
    <lineage>
        <taxon>Bacteria</taxon>
        <taxon>Pseudomonadati</taxon>
        <taxon>Pseudomonadota</taxon>
        <taxon>Gammaproteobacteria</taxon>
        <taxon>Pseudomonadales</taxon>
        <taxon>Pseudomonadaceae</taxon>
        <taxon>Pseudomonas</taxon>
    </lineage>
</organism>
<sequence>MTTFQRPFAVGQVPQLINPRQFPSPPFFTSRQVADLKSNTTISLMIPNHNSLRVGDLIEIYIDRTPTTTPSQTPYRVVPVDIISGTNTIARNTNFEITAQDSRRMLDQVFEMSCAAGTPGNPHIFYLSCFFGVTFINP</sequence>
<accession>A0ABD7TGL6</accession>
<dbReference type="KEGG" id="ppeg:KUA23_27880"/>
<proteinExistence type="predicted"/>
<evidence type="ECO:0000313" key="2">
    <source>
        <dbReference type="Proteomes" id="UP001056907"/>
    </source>
</evidence>
<dbReference type="EMBL" id="CP078013">
    <property type="protein sequence ID" value="USW00777.1"/>
    <property type="molecule type" value="Genomic_DNA"/>
</dbReference>
<reference evidence="1" key="1">
    <citation type="journal article" date="2022" name="Front. Plant Sci.">
        <title>Agronomic efficiency and genome mining analysis of the wheat-biostimulant rhizospheric bacterium Pseudomonas pergaminensis sp. nov. strain 1008T.</title>
        <authorList>
            <person name="Diaz M."/>
            <person name="Bach T."/>
            <person name="Gonzalez Anta G."/>
            <person name="Agaras B."/>
            <person name="Wibberg D."/>
            <person name="Noguera F."/>
            <person name="Canciani W."/>
            <person name="Valverde C."/>
        </authorList>
    </citation>
    <scope>NUCLEOTIDE SEQUENCE</scope>
    <source>
        <strain evidence="1">1008</strain>
    </source>
</reference>
<gene>
    <name evidence="1" type="ORF">KUA23_27880</name>
</gene>
<dbReference type="RefSeq" id="WP_143523195.1">
    <property type="nucleotide sequence ID" value="NZ_CP078013.2"/>
</dbReference>
<dbReference type="AlphaFoldDB" id="A0ABD7TGL6"/>
<evidence type="ECO:0000313" key="1">
    <source>
        <dbReference type="EMBL" id="USW00777.1"/>
    </source>
</evidence>